<name>A0AAD9UIS0_RIDPI</name>
<feature type="region of interest" description="Disordered" evidence="1">
    <location>
        <begin position="215"/>
        <end position="234"/>
    </location>
</feature>
<dbReference type="Pfam" id="PF26582">
    <property type="entry name" value="ASCC3_N"/>
    <property type="match status" value="1"/>
</dbReference>
<feature type="signal peptide" evidence="2">
    <location>
        <begin position="1"/>
        <end position="19"/>
    </location>
</feature>
<dbReference type="EMBL" id="JAODUO010000070">
    <property type="protein sequence ID" value="KAK2190752.1"/>
    <property type="molecule type" value="Genomic_DNA"/>
</dbReference>
<dbReference type="AlphaFoldDB" id="A0AAD9UIS0"/>
<dbReference type="Proteomes" id="UP001209878">
    <property type="component" value="Unassembled WGS sequence"/>
</dbReference>
<evidence type="ECO:0000313" key="4">
    <source>
        <dbReference type="EMBL" id="KAK2190752.1"/>
    </source>
</evidence>
<keyword evidence="5" id="KW-1185">Reference proteome</keyword>
<proteinExistence type="predicted"/>
<feature type="compositionally biased region" description="Basic and acidic residues" evidence="1">
    <location>
        <begin position="223"/>
        <end position="234"/>
    </location>
</feature>
<reference evidence="4" key="1">
    <citation type="journal article" date="2023" name="Mol. Biol. Evol.">
        <title>Third-Generation Sequencing Reveals the Adaptive Role of the Epigenome in Three Deep-Sea Polychaetes.</title>
        <authorList>
            <person name="Perez M."/>
            <person name="Aroh O."/>
            <person name="Sun Y."/>
            <person name="Lan Y."/>
            <person name="Juniper S.K."/>
            <person name="Young C.R."/>
            <person name="Angers B."/>
            <person name="Qian P.Y."/>
        </authorList>
    </citation>
    <scope>NUCLEOTIDE SEQUENCE</scope>
    <source>
        <strain evidence="4">R07B-5</strain>
    </source>
</reference>
<gene>
    <name evidence="4" type="ORF">NP493_71g05029</name>
</gene>
<evidence type="ECO:0000256" key="2">
    <source>
        <dbReference type="SAM" id="SignalP"/>
    </source>
</evidence>
<protein>
    <recommendedName>
        <fullName evidence="3">ASCC3-like N-terminal domain-containing protein</fullName>
    </recommendedName>
</protein>
<dbReference type="InterPro" id="IPR058856">
    <property type="entry name" value="ASCC3_N"/>
</dbReference>
<comment type="caution">
    <text evidence="4">The sequence shown here is derived from an EMBL/GenBank/DDBJ whole genome shotgun (WGS) entry which is preliminary data.</text>
</comment>
<feature type="chain" id="PRO_5042272852" description="ASCC3-like N-terminal domain-containing protein" evidence="2">
    <location>
        <begin position="20"/>
        <end position="234"/>
    </location>
</feature>
<accession>A0AAD9UIS0</accession>
<feature type="domain" description="ASCC3-like N-terminal" evidence="3">
    <location>
        <begin position="59"/>
        <end position="156"/>
    </location>
</feature>
<sequence>MLLPTLTGALRAFSGLTLGADDADCVSRDNDDLAERRRLRAQKEMEQGGLAWRKLVSSVERHAKVDKERVTSALRDLTQMARDLVGAEATSEVAEAGAAMLFETFCGSELVTQKQSGKLRALFGPFPASLATKVCSLVNRMADWLPEEIVDNLTRTTTIKHMEPAFEFGRNIKFVFDESHTDGFNDEKYDWLDSDDEDEAPAAVVNFDMRYTGEGPMATRSSATDKEKVNARLA</sequence>
<evidence type="ECO:0000256" key="1">
    <source>
        <dbReference type="SAM" id="MobiDB-lite"/>
    </source>
</evidence>
<evidence type="ECO:0000259" key="3">
    <source>
        <dbReference type="Pfam" id="PF26582"/>
    </source>
</evidence>
<evidence type="ECO:0000313" key="5">
    <source>
        <dbReference type="Proteomes" id="UP001209878"/>
    </source>
</evidence>
<keyword evidence="2" id="KW-0732">Signal</keyword>
<organism evidence="4 5">
    <name type="scientific">Ridgeia piscesae</name>
    <name type="common">Tubeworm</name>
    <dbReference type="NCBI Taxonomy" id="27915"/>
    <lineage>
        <taxon>Eukaryota</taxon>
        <taxon>Metazoa</taxon>
        <taxon>Spiralia</taxon>
        <taxon>Lophotrochozoa</taxon>
        <taxon>Annelida</taxon>
        <taxon>Polychaeta</taxon>
        <taxon>Sedentaria</taxon>
        <taxon>Canalipalpata</taxon>
        <taxon>Sabellida</taxon>
        <taxon>Siboglinidae</taxon>
        <taxon>Ridgeia</taxon>
    </lineage>
</organism>